<gene>
    <name evidence="5" type="ORF">FUSPEROL_00354</name>
</gene>
<feature type="coiled-coil region" evidence="1">
    <location>
        <begin position="457"/>
        <end position="484"/>
    </location>
</feature>
<reference evidence="5 6" key="1">
    <citation type="submission" date="2010-02" db="EMBL/GenBank/DDBJ databases">
        <authorList>
            <person name="Weinstock G."/>
            <person name="Sodergren E."/>
            <person name="Clifton S."/>
            <person name="Fulton L."/>
            <person name="Fulton B."/>
            <person name="Courtney L."/>
            <person name="Fronick C."/>
            <person name="Harrison M."/>
            <person name="Strong C."/>
            <person name="Farmer C."/>
            <person name="Delahaunty K."/>
            <person name="Markovic C."/>
            <person name="Hall O."/>
            <person name="Minx P."/>
            <person name="Tomlinson C."/>
            <person name="Mitreva M."/>
            <person name="Nelson J."/>
            <person name="Hou S."/>
            <person name="Wollam A."/>
            <person name="Pepin K.H."/>
            <person name="Johnson M."/>
            <person name="Bhonagiri V."/>
            <person name="Zhang X."/>
            <person name="Suruliraj S."/>
            <person name="Warren W."/>
            <person name="Chinwalla A."/>
            <person name="Mardis E.R."/>
            <person name="Wilson R.K."/>
        </authorList>
    </citation>
    <scope>NUCLEOTIDE SEQUENCE [LARGE SCALE GENOMIC DNA]</scope>
    <source>
        <strain evidence="5 6">ATCC 33693</strain>
    </source>
</reference>
<dbReference type="InterPro" id="IPR027417">
    <property type="entry name" value="P-loop_NTPase"/>
</dbReference>
<dbReference type="InterPro" id="IPR048428">
    <property type="entry name" value="YobI-NTPase"/>
</dbReference>
<dbReference type="SUPFAM" id="SSF52540">
    <property type="entry name" value="P-loop containing nucleoside triphosphate hydrolases"/>
    <property type="match status" value="1"/>
</dbReference>
<dbReference type="EMBL" id="ACJY01000028">
    <property type="protein sequence ID" value="EFE87631.1"/>
    <property type="molecule type" value="Genomic_DNA"/>
</dbReference>
<evidence type="ECO:0000313" key="6">
    <source>
        <dbReference type="Proteomes" id="UP000003748"/>
    </source>
</evidence>
<accession>D4CSJ5</accession>
<evidence type="ECO:0000256" key="1">
    <source>
        <dbReference type="SAM" id="Coils"/>
    </source>
</evidence>
<name>D4CSJ5_9FUSO</name>
<keyword evidence="3" id="KW-0812">Transmembrane</keyword>
<keyword evidence="3" id="KW-1133">Transmembrane helix</keyword>
<keyword evidence="3" id="KW-0472">Membrane</keyword>
<evidence type="ECO:0000313" key="5">
    <source>
        <dbReference type="EMBL" id="EFE87631.1"/>
    </source>
</evidence>
<dbReference type="eggNOG" id="COG5290">
    <property type="taxonomic scope" value="Bacteria"/>
</dbReference>
<dbReference type="Pfam" id="PF20693">
    <property type="entry name" value="YobI-ATPase"/>
    <property type="match status" value="1"/>
</dbReference>
<feature type="region of interest" description="Disordered" evidence="2">
    <location>
        <begin position="87"/>
        <end position="109"/>
    </location>
</feature>
<dbReference type="STRING" id="546275.FUSPEROL_00354"/>
<organism evidence="5 6">
    <name type="scientific">Fusobacterium periodonticum ATCC 33693</name>
    <dbReference type="NCBI Taxonomy" id="546275"/>
    <lineage>
        <taxon>Bacteria</taxon>
        <taxon>Fusobacteriati</taxon>
        <taxon>Fusobacteriota</taxon>
        <taxon>Fusobacteriia</taxon>
        <taxon>Fusobacteriales</taxon>
        <taxon>Fusobacteriaceae</taxon>
        <taxon>Fusobacterium</taxon>
    </lineage>
</organism>
<evidence type="ECO:0000259" key="4">
    <source>
        <dbReference type="Pfam" id="PF20693"/>
    </source>
</evidence>
<feature type="transmembrane region" description="Helical" evidence="3">
    <location>
        <begin position="203"/>
        <end position="221"/>
    </location>
</feature>
<feature type="domain" description="YobI-like P-loop NTPase" evidence="4">
    <location>
        <begin position="30"/>
        <end position="450"/>
    </location>
</feature>
<comment type="caution">
    <text evidence="5">The sequence shown here is derived from an EMBL/GenBank/DDBJ whole genome shotgun (WGS) entry which is preliminary data.</text>
</comment>
<dbReference type="Proteomes" id="UP000003748">
    <property type="component" value="Unassembled WGS sequence"/>
</dbReference>
<dbReference type="HOGENOM" id="CLU_005044_1_0_0"/>
<evidence type="ECO:0000256" key="3">
    <source>
        <dbReference type="SAM" id="Phobius"/>
    </source>
</evidence>
<sequence>MGDIEMENKNKEESIFYDLTPINDIELGIYEDAINFSLKNDKILNVAISGSYGSGKSSLLETYKKKHPEKNFLNISLTHFNSMENSGNIKENNKKVNNNAGQDNLEENDNEKTKSLANVLEAKILNQMLHQISEKNIPLTYFKIKGKFSKIRLVFSTIFILVFILSFFQIIFFEKWHNFIVGLYHMKFVYNIFKKSTYPCFKLISGIILTTFSGIFIYKILKFQKTKNFLKKLNIQGNEFEIAGDNEDSYFDKYLNEVIYLFENSGVDAIIFEDIDRYEISEIFERLREINKLVNSKLKNKKNNIILRFIFDKLGKIGNYFSPKRKTLKFFYLLRDDIYISKDRTKFFDFIIPVIPVIDSSNSYDKIVELLKENNYYNLNPNFLYKISLYIDDMRLLKNICNEFKIYYKKLSGAKNDTKISSNKIFSIIVYKNLFPKDFSDLQLNQGFVYNLFSQKDKFLEERIKEINDQINFLNQQKNETVDLRELELLNDNYYYYYQKGIFSLQEYNDWNSFKYKERKKLLEERKENTISEIEKKINSLEYGKNKLKYGPFQKIITRENMDNIFTCTYIDELKNEHKFEDVKGSPYFKLLKFLIREGYLNERYSYYMAYFYENSLTKEDKNFLIAVADKEKLEYNYKLNNPNLVAERLGISDFDEIESLNFDLLNYLLKLEDSNSKNKKTTMFTQLKETKNFEFVSSYLRLDNLEEVYRKKFTILVVCQIVLIKKFRL</sequence>
<protein>
    <recommendedName>
        <fullName evidence="4">YobI-like P-loop NTPase domain-containing protein</fullName>
    </recommendedName>
</protein>
<keyword evidence="1" id="KW-0175">Coiled coil</keyword>
<dbReference type="AlphaFoldDB" id="D4CSJ5"/>
<proteinExistence type="predicted"/>
<evidence type="ECO:0000256" key="2">
    <source>
        <dbReference type="SAM" id="MobiDB-lite"/>
    </source>
</evidence>
<feature type="transmembrane region" description="Helical" evidence="3">
    <location>
        <begin position="153"/>
        <end position="173"/>
    </location>
</feature>